<dbReference type="AlphaFoldDB" id="A0A8I2YRF0"/>
<dbReference type="Proteomes" id="UP000683000">
    <property type="component" value="Unassembled WGS sequence"/>
</dbReference>
<proteinExistence type="predicted"/>
<dbReference type="OrthoDB" id="3050185at2759"/>
<gene>
    <name evidence="2" type="ORF">JVT61DRAFT_1688</name>
</gene>
<protein>
    <submittedName>
        <fullName evidence="2">Uncharacterized protein</fullName>
    </submittedName>
</protein>
<keyword evidence="3" id="KW-1185">Reference proteome</keyword>
<evidence type="ECO:0000313" key="2">
    <source>
        <dbReference type="EMBL" id="KAG6376680.1"/>
    </source>
</evidence>
<keyword evidence="1" id="KW-0472">Membrane</keyword>
<name>A0A8I2YRF0_9AGAM</name>
<organism evidence="2 3">
    <name type="scientific">Boletus reticuloceps</name>
    <dbReference type="NCBI Taxonomy" id="495285"/>
    <lineage>
        <taxon>Eukaryota</taxon>
        <taxon>Fungi</taxon>
        <taxon>Dikarya</taxon>
        <taxon>Basidiomycota</taxon>
        <taxon>Agaricomycotina</taxon>
        <taxon>Agaricomycetes</taxon>
        <taxon>Agaricomycetidae</taxon>
        <taxon>Boletales</taxon>
        <taxon>Boletineae</taxon>
        <taxon>Boletaceae</taxon>
        <taxon>Boletoideae</taxon>
        <taxon>Boletus</taxon>
    </lineage>
</organism>
<keyword evidence="1" id="KW-0812">Transmembrane</keyword>
<feature type="transmembrane region" description="Helical" evidence="1">
    <location>
        <begin position="35"/>
        <end position="57"/>
    </location>
</feature>
<reference evidence="2" key="1">
    <citation type="submission" date="2021-03" db="EMBL/GenBank/DDBJ databases">
        <title>Evolutionary innovations through gain and loss of genes in the ectomycorrhizal Boletales.</title>
        <authorList>
            <person name="Wu G."/>
            <person name="Miyauchi S."/>
            <person name="Morin E."/>
            <person name="Yang Z.-L."/>
            <person name="Xu J."/>
            <person name="Martin F.M."/>
        </authorList>
    </citation>
    <scope>NUCLEOTIDE SEQUENCE</scope>
    <source>
        <strain evidence="2">BR01</strain>
    </source>
</reference>
<comment type="caution">
    <text evidence="2">The sequence shown here is derived from an EMBL/GenBank/DDBJ whole genome shotgun (WGS) entry which is preliminary data.</text>
</comment>
<sequence>MIAAVGMESMATTNKMMIHSMRKKFWSTSLPENQLFAATYWIIGTGLVTLCVTACLFGNFSSVLGRLPSTLQCNTTVPSMLMMKTLITTCNKLIEHVSQAVHAVSHCITVRTHPVVPVIIGDALPKRNGDAIHDKEYFRYLLLLFKLWRSYEDLCSDGSSWKDAFEQSVFSSYCRSLISNMEVDAECRDARAIINANLAEQDSGFSRPLDNEDSKLAVDSGPLSELLTQDDNILNASKMKRKCSTSHNRFATMWRPTWGALMGCALK</sequence>
<evidence type="ECO:0000313" key="3">
    <source>
        <dbReference type="Proteomes" id="UP000683000"/>
    </source>
</evidence>
<dbReference type="EMBL" id="JAGFBS010000011">
    <property type="protein sequence ID" value="KAG6376680.1"/>
    <property type="molecule type" value="Genomic_DNA"/>
</dbReference>
<evidence type="ECO:0000256" key="1">
    <source>
        <dbReference type="SAM" id="Phobius"/>
    </source>
</evidence>
<accession>A0A8I2YRF0</accession>
<keyword evidence="1" id="KW-1133">Transmembrane helix</keyword>